<comment type="caution">
    <text evidence="5">The sequence shown here is derived from an EMBL/GenBank/DDBJ whole genome shotgun (WGS) entry which is preliminary data.</text>
</comment>
<dbReference type="GO" id="GO:0005829">
    <property type="term" value="C:cytosol"/>
    <property type="evidence" value="ECO:0007669"/>
    <property type="project" value="TreeGrafter"/>
</dbReference>
<keyword evidence="2" id="KW-0238">DNA-binding</keyword>
<dbReference type="InterPro" id="IPR011991">
    <property type="entry name" value="ArsR-like_HTH"/>
</dbReference>
<sequence>MAPTLSRTCQSEGVQRYRPSIWSPSAVPADETPVLDPVDMKIIRELTHDARTSLAELGRRVSLSRSAVAERLRRLEESGVIQGYTAHLDLARLGLSLQARVALRPHYRSRKDTNRLRERLLTTACVLSCVHVTGQNCYELTIAVRDARHLEAVLEELGTLGETTSSVVLSELVNPRDVDVTTWVTR</sequence>
<dbReference type="Proteomes" id="UP000309128">
    <property type="component" value="Unassembled WGS sequence"/>
</dbReference>
<evidence type="ECO:0000259" key="4">
    <source>
        <dbReference type="PROSITE" id="PS50956"/>
    </source>
</evidence>
<dbReference type="GO" id="GO:0043200">
    <property type="term" value="P:response to amino acid"/>
    <property type="evidence" value="ECO:0007669"/>
    <property type="project" value="TreeGrafter"/>
</dbReference>
<feature type="domain" description="HTH asnC-type" evidence="4">
    <location>
        <begin position="35"/>
        <end position="96"/>
    </location>
</feature>
<reference evidence="5 6" key="1">
    <citation type="submission" date="2019-05" db="EMBL/GenBank/DDBJ databases">
        <title>Draft genome sequence of Nonomuraea turkmeniaca DSM 43926.</title>
        <authorList>
            <person name="Saricaoglu S."/>
            <person name="Isik K."/>
        </authorList>
    </citation>
    <scope>NUCLEOTIDE SEQUENCE [LARGE SCALE GENOMIC DNA]</scope>
    <source>
        <strain evidence="5 6">DSM 43926</strain>
    </source>
</reference>
<protein>
    <submittedName>
        <fullName evidence="5">Lrp/AsnC family transcriptional regulator</fullName>
    </submittedName>
</protein>
<evidence type="ECO:0000256" key="2">
    <source>
        <dbReference type="ARBA" id="ARBA00023125"/>
    </source>
</evidence>
<dbReference type="Gene3D" id="3.30.70.920">
    <property type="match status" value="1"/>
</dbReference>
<evidence type="ECO:0000313" key="6">
    <source>
        <dbReference type="Proteomes" id="UP000309128"/>
    </source>
</evidence>
<dbReference type="PANTHER" id="PTHR30154:SF53">
    <property type="entry name" value="HTH-TYPE TRANSCRIPTIONAL REGULATOR LRPC"/>
    <property type="match status" value="1"/>
</dbReference>
<dbReference type="Gene3D" id="1.10.10.10">
    <property type="entry name" value="Winged helix-like DNA-binding domain superfamily/Winged helix DNA-binding domain"/>
    <property type="match status" value="1"/>
</dbReference>
<dbReference type="OrthoDB" id="9809462at2"/>
<dbReference type="InterPro" id="IPR036390">
    <property type="entry name" value="WH_DNA-bd_sf"/>
</dbReference>
<dbReference type="SMART" id="SM00344">
    <property type="entry name" value="HTH_ASNC"/>
    <property type="match status" value="1"/>
</dbReference>
<dbReference type="Pfam" id="PF13404">
    <property type="entry name" value="HTH_AsnC-type"/>
    <property type="match status" value="1"/>
</dbReference>
<dbReference type="InterPro" id="IPR019888">
    <property type="entry name" value="Tscrpt_reg_AsnC-like"/>
</dbReference>
<dbReference type="AlphaFoldDB" id="A0A5S4F884"/>
<dbReference type="InterPro" id="IPR000485">
    <property type="entry name" value="AsnC-type_HTH_dom"/>
</dbReference>
<dbReference type="PRINTS" id="PR00033">
    <property type="entry name" value="HTHASNC"/>
</dbReference>
<dbReference type="FunFam" id="1.10.10.10:FF:000186">
    <property type="entry name" value="AsnC family transcriptional regulator"/>
    <property type="match status" value="1"/>
</dbReference>
<name>A0A5S4F884_9ACTN</name>
<evidence type="ECO:0000256" key="1">
    <source>
        <dbReference type="ARBA" id="ARBA00023015"/>
    </source>
</evidence>
<dbReference type="SUPFAM" id="SSF46785">
    <property type="entry name" value="Winged helix' DNA-binding domain"/>
    <property type="match status" value="1"/>
</dbReference>
<dbReference type="InterPro" id="IPR011008">
    <property type="entry name" value="Dimeric_a/b-barrel"/>
</dbReference>
<keyword evidence="1" id="KW-0805">Transcription regulation</keyword>
<dbReference type="EMBL" id="VCKY01000135">
    <property type="protein sequence ID" value="TMR12428.1"/>
    <property type="molecule type" value="Genomic_DNA"/>
</dbReference>
<evidence type="ECO:0000256" key="3">
    <source>
        <dbReference type="ARBA" id="ARBA00023163"/>
    </source>
</evidence>
<evidence type="ECO:0000313" key="5">
    <source>
        <dbReference type="EMBL" id="TMR12428.1"/>
    </source>
</evidence>
<keyword evidence="6" id="KW-1185">Reference proteome</keyword>
<dbReference type="PANTHER" id="PTHR30154">
    <property type="entry name" value="LEUCINE-RESPONSIVE REGULATORY PROTEIN"/>
    <property type="match status" value="1"/>
</dbReference>
<dbReference type="SUPFAM" id="SSF54909">
    <property type="entry name" value="Dimeric alpha+beta barrel"/>
    <property type="match status" value="1"/>
</dbReference>
<dbReference type="InterPro" id="IPR036388">
    <property type="entry name" value="WH-like_DNA-bd_sf"/>
</dbReference>
<dbReference type="InterPro" id="IPR019887">
    <property type="entry name" value="Tscrpt_reg_AsnC/Lrp_C"/>
</dbReference>
<keyword evidence="3" id="KW-0804">Transcription</keyword>
<dbReference type="GO" id="GO:0043565">
    <property type="term" value="F:sequence-specific DNA binding"/>
    <property type="evidence" value="ECO:0007669"/>
    <property type="project" value="InterPro"/>
</dbReference>
<organism evidence="5 6">
    <name type="scientific">Nonomuraea turkmeniaca</name>
    <dbReference type="NCBI Taxonomy" id="103838"/>
    <lineage>
        <taxon>Bacteria</taxon>
        <taxon>Bacillati</taxon>
        <taxon>Actinomycetota</taxon>
        <taxon>Actinomycetes</taxon>
        <taxon>Streptosporangiales</taxon>
        <taxon>Streptosporangiaceae</taxon>
        <taxon>Nonomuraea</taxon>
    </lineage>
</organism>
<dbReference type="PROSITE" id="PS50956">
    <property type="entry name" value="HTH_ASNC_2"/>
    <property type="match status" value="1"/>
</dbReference>
<proteinExistence type="predicted"/>
<dbReference type="Pfam" id="PF01037">
    <property type="entry name" value="AsnC_trans_reg"/>
    <property type="match status" value="1"/>
</dbReference>
<gene>
    <name evidence="5" type="ORF">ETD86_32770</name>
</gene>
<dbReference type="CDD" id="cd00090">
    <property type="entry name" value="HTH_ARSR"/>
    <property type="match status" value="1"/>
</dbReference>
<accession>A0A5S4F884</accession>